<name>A0A072U0Q4_MEDTR</name>
<dbReference type="AlphaFoldDB" id="A0A072U0Q4"/>
<sequence length="118" mass="12795">MGGNSGGSDMLVKLVCSFLHITTSLLCLCHRWNSPCDCLPPPRRLASLSIAVIICDKLKAKTENLGSALTRLKACISLQVLNLGRRSSSSDHDPWNLEHEASNSYGAAHGTYHKAAQY</sequence>
<dbReference type="EMBL" id="CM001223">
    <property type="protein sequence ID" value="KEH23334.1"/>
    <property type="molecule type" value="Genomic_DNA"/>
</dbReference>
<keyword evidence="1" id="KW-0732">Signal</keyword>
<proteinExistence type="predicted"/>
<dbReference type="EnsemblPlants" id="KEH23334">
    <property type="protein sequence ID" value="KEH23334"/>
    <property type="gene ID" value="MTR_7g075815"/>
</dbReference>
<dbReference type="HOGENOM" id="CLU_2076607_0_0_1"/>
<evidence type="ECO:0000313" key="3">
    <source>
        <dbReference type="EnsemblPlants" id="KEH23334"/>
    </source>
</evidence>
<evidence type="ECO:0000313" key="2">
    <source>
        <dbReference type="EMBL" id="KEH23334.1"/>
    </source>
</evidence>
<protein>
    <recommendedName>
        <fullName evidence="5">Transmembrane protein</fullName>
    </recommendedName>
</protein>
<reference evidence="2 4" key="1">
    <citation type="journal article" date="2011" name="Nature">
        <title>The Medicago genome provides insight into the evolution of rhizobial symbioses.</title>
        <authorList>
            <person name="Young N.D."/>
            <person name="Debelle F."/>
            <person name="Oldroyd G.E."/>
            <person name="Geurts R."/>
            <person name="Cannon S.B."/>
            <person name="Udvardi M.K."/>
            <person name="Benedito V.A."/>
            <person name="Mayer K.F."/>
            <person name="Gouzy J."/>
            <person name="Schoof H."/>
            <person name="Van de Peer Y."/>
            <person name="Proost S."/>
            <person name="Cook D.R."/>
            <person name="Meyers B.C."/>
            <person name="Spannagl M."/>
            <person name="Cheung F."/>
            <person name="De Mita S."/>
            <person name="Krishnakumar V."/>
            <person name="Gundlach H."/>
            <person name="Zhou S."/>
            <person name="Mudge J."/>
            <person name="Bharti A.K."/>
            <person name="Murray J.D."/>
            <person name="Naoumkina M.A."/>
            <person name="Rosen B."/>
            <person name="Silverstein K.A."/>
            <person name="Tang H."/>
            <person name="Rombauts S."/>
            <person name="Zhao P.X."/>
            <person name="Zhou P."/>
            <person name="Barbe V."/>
            <person name="Bardou P."/>
            <person name="Bechner M."/>
            <person name="Bellec A."/>
            <person name="Berger A."/>
            <person name="Berges H."/>
            <person name="Bidwell S."/>
            <person name="Bisseling T."/>
            <person name="Choisne N."/>
            <person name="Couloux A."/>
            <person name="Denny R."/>
            <person name="Deshpande S."/>
            <person name="Dai X."/>
            <person name="Doyle J.J."/>
            <person name="Dudez A.M."/>
            <person name="Farmer A.D."/>
            <person name="Fouteau S."/>
            <person name="Franken C."/>
            <person name="Gibelin C."/>
            <person name="Gish J."/>
            <person name="Goldstein S."/>
            <person name="Gonzalez A.J."/>
            <person name="Green P.J."/>
            <person name="Hallab A."/>
            <person name="Hartog M."/>
            <person name="Hua A."/>
            <person name="Humphray S.J."/>
            <person name="Jeong D.H."/>
            <person name="Jing Y."/>
            <person name="Jocker A."/>
            <person name="Kenton S.M."/>
            <person name="Kim D.J."/>
            <person name="Klee K."/>
            <person name="Lai H."/>
            <person name="Lang C."/>
            <person name="Lin S."/>
            <person name="Macmil S.L."/>
            <person name="Magdelenat G."/>
            <person name="Matthews L."/>
            <person name="McCorrison J."/>
            <person name="Monaghan E.L."/>
            <person name="Mun J.H."/>
            <person name="Najar F.Z."/>
            <person name="Nicholson C."/>
            <person name="Noirot C."/>
            <person name="O'Bleness M."/>
            <person name="Paule C.R."/>
            <person name="Poulain J."/>
            <person name="Prion F."/>
            <person name="Qin B."/>
            <person name="Qu C."/>
            <person name="Retzel E.F."/>
            <person name="Riddle C."/>
            <person name="Sallet E."/>
            <person name="Samain S."/>
            <person name="Samson N."/>
            <person name="Sanders I."/>
            <person name="Saurat O."/>
            <person name="Scarpelli C."/>
            <person name="Schiex T."/>
            <person name="Segurens B."/>
            <person name="Severin A.J."/>
            <person name="Sherrier D.J."/>
            <person name="Shi R."/>
            <person name="Sims S."/>
            <person name="Singer S.R."/>
            <person name="Sinharoy S."/>
            <person name="Sterck L."/>
            <person name="Viollet A."/>
            <person name="Wang B.B."/>
            <person name="Wang K."/>
            <person name="Wang M."/>
            <person name="Wang X."/>
            <person name="Warfsmann J."/>
            <person name="Weissenbach J."/>
            <person name="White D.D."/>
            <person name="White J.D."/>
            <person name="Wiley G.B."/>
            <person name="Wincker P."/>
            <person name="Xing Y."/>
            <person name="Yang L."/>
            <person name="Yao Z."/>
            <person name="Ying F."/>
            <person name="Zhai J."/>
            <person name="Zhou L."/>
            <person name="Zuber A."/>
            <person name="Denarie J."/>
            <person name="Dixon R.A."/>
            <person name="May G.D."/>
            <person name="Schwartz D.C."/>
            <person name="Rogers J."/>
            <person name="Quetier F."/>
            <person name="Town C.D."/>
            <person name="Roe B.A."/>
        </authorList>
    </citation>
    <scope>NUCLEOTIDE SEQUENCE [LARGE SCALE GENOMIC DNA]</scope>
    <source>
        <strain evidence="2">A17</strain>
        <strain evidence="3 4">cv. Jemalong A17</strain>
    </source>
</reference>
<evidence type="ECO:0008006" key="5">
    <source>
        <dbReference type="Google" id="ProtNLM"/>
    </source>
</evidence>
<evidence type="ECO:0000256" key="1">
    <source>
        <dbReference type="SAM" id="SignalP"/>
    </source>
</evidence>
<organism evidence="2 4">
    <name type="scientific">Medicago truncatula</name>
    <name type="common">Barrel medic</name>
    <name type="synonym">Medicago tribuloides</name>
    <dbReference type="NCBI Taxonomy" id="3880"/>
    <lineage>
        <taxon>Eukaryota</taxon>
        <taxon>Viridiplantae</taxon>
        <taxon>Streptophyta</taxon>
        <taxon>Embryophyta</taxon>
        <taxon>Tracheophyta</taxon>
        <taxon>Spermatophyta</taxon>
        <taxon>Magnoliopsida</taxon>
        <taxon>eudicotyledons</taxon>
        <taxon>Gunneridae</taxon>
        <taxon>Pentapetalae</taxon>
        <taxon>rosids</taxon>
        <taxon>fabids</taxon>
        <taxon>Fabales</taxon>
        <taxon>Fabaceae</taxon>
        <taxon>Papilionoideae</taxon>
        <taxon>50 kb inversion clade</taxon>
        <taxon>NPAAA clade</taxon>
        <taxon>Hologalegina</taxon>
        <taxon>IRL clade</taxon>
        <taxon>Trifolieae</taxon>
        <taxon>Medicago</taxon>
    </lineage>
</organism>
<dbReference type="Proteomes" id="UP000002051">
    <property type="component" value="Unassembled WGS sequence"/>
</dbReference>
<reference evidence="2 4" key="2">
    <citation type="journal article" date="2014" name="BMC Genomics">
        <title>An improved genome release (version Mt4.0) for the model legume Medicago truncatula.</title>
        <authorList>
            <person name="Tang H."/>
            <person name="Krishnakumar V."/>
            <person name="Bidwell S."/>
            <person name="Rosen B."/>
            <person name="Chan A."/>
            <person name="Zhou S."/>
            <person name="Gentzbittel L."/>
            <person name="Childs K.L."/>
            <person name="Yandell M."/>
            <person name="Gundlach H."/>
            <person name="Mayer K.F."/>
            <person name="Schwartz D.C."/>
            <person name="Town C.D."/>
        </authorList>
    </citation>
    <scope>GENOME REANNOTATION</scope>
    <source>
        <strain evidence="2">A17</strain>
        <strain evidence="3 4">cv. Jemalong A17</strain>
    </source>
</reference>
<gene>
    <name evidence="2" type="ordered locus">MTR_7g075815</name>
</gene>
<evidence type="ECO:0000313" key="4">
    <source>
        <dbReference type="Proteomes" id="UP000002051"/>
    </source>
</evidence>
<reference evidence="3" key="3">
    <citation type="submission" date="2015-04" db="UniProtKB">
        <authorList>
            <consortium name="EnsemblPlants"/>
        </authorList>
    </citation>
    <scope>IDENTIFICATION</scope>
    <source>
        <strain evidence="3">cv. Jemalong A17</strain>
    </source>
</reference>
<accession>A0A072U0Q4</accession>
<feature type="signal peptide" evidence="1">
    <location>
        <begin position="1"/>
        <end position="24"/>
    </location>
</feature>
<keyword evidence="4" id="KW-1185">Reference proteome</keyword>
<feature type="chain" id="PRO_5014499166" description="Transmembrane protein" evidence="1">
    <location>
        <begin position="25"/>
        <end position="118"/>
    </location>
</feature>